<dbReference type="SUPFAM" id="SSF56112">
    <property type="entry name" value="Protein kinase-like (PK-like)"/>
    <property type="match status" value="1"/>
</dbReference>
<dbReference type="PROSITE" id="PS50011">
    <property type="entry name" value="PROTEIN_KINASE_DOM"/>
    <property type="match status" value="1"/>
</dbReference>
<feature type="compositionally biased region" description="Low complexity" evidence="8">
    <location>
        <begin position="294"/>
        <end position="325"/>
    </location>
</feature>
<feature type="binding site" evidence="7">
    <location>
        <position position="49"/>
    </location>
    <ligand>
        <name>ATP</name>
        <dbReference type="ChEBI" id="CHEBI:30616"/>
    </ligand>
</feature>
<keyword evidence="4 7" id="KW-0547">Nucleotide-binding</keyword>
<evidence type="ECO:0000256" key="2">
    <source>
        <dbReference type="ARBA" id="ARBA00022527"/>
    </source>
</evidence>
<evidence type="ECO:0000256" key="3">
    <source>
        <dbReference type="ARBA" id="ARBA00022679"/>
    </source>
</evidence>
<keyword evidence="2 10" id="KW-0723">Serine/threonine-protein kinase</keyword>
<keyword evidence="11" id="KW-1185">Reference proteome</keyword>
<dbReference type="InterPro" id="IPR017441">
    <property type="entry name" value="Protein_kinase_ATP_BS"/>
</dbReference>
<dbReference type="InterPro" id="IPR008271">
    <property type="entry name" value="Ser/Thr_kinase_AS"/>
</dbReference>
<dbReference type="GO" id="GO:0004674">
    <property type="term" value="F:protein serine/threonine kinase activity"/>
    <property type="evidence" value="ECO:0007669"/>
    <property type="project" value="UniProtKB-KW"/>
</dbReference>
<evidence type="ECO:0000259" key="9">
    <source>
        <dbReference type="PROSITE" id="PS50011"/>
    </source>
</evidence>
<feature type="compositionally biased region" description="Low complexity" evidence="8">
    <location>
        <begin position="475"/>
        <end position="490"/>
    </location>
</feature>
<proteinExistence type="predicted"/>
<evidence type="ECO:0000256" key="4">
    <source>
        <dbReference type="ARBA" id="ARBA00022741"/>
    </source>
</evidence>
<dbReference type="AlphaFoldDB" id="A0A3S9PL29"/>
<feature type="compositionally biased region" description="Pro residues" evidence="8">
    <location>
        <begin position="438"/>
        <end position="453"/>
    </location>
</feature>
<protein>
    <recommendedName>
        <fullName evidence="1">non-specific serine/threonine protein kinase</fullName>
        <ecNumber evidence="1">2.7.11.1</ecNumber>
    </recommendedName>
</protein>
<name>A0A3S9PL29_STRLT</name>
<gene>
    <name evidence="10" type="ORF">EKH77_18950</name>
</gene>
<dbReference type="Gene3D" id="1.10.510.10">
    <property type="entry name" value="Transferase(Phosphotransferase) domain 1"/>
    <property type="match status" value="1"/>
</dbReference>
<dbReference type="EMBL" id="CP034587">
    <property type="protein sequence ID" value="AZQ73014.1"/>
    <property type="molecule type" value="Genomic_DNA"/>
</dbReference>
<accession>A0A3S9PL29</accession>
<evidence type="ECO:0000313" key="10">
    <source>
        <dbReference type="EMBL" id="AZQ73014.1"/>
    </source>
</evidence>
<evidence type="ECO:0000256" key="8">
    <source>
        <dbReference type="SAM" id="MobiDB-lite"/>
    </source>
</evidence>
<evidence type="ECO:0000313" key="11">
    <source>
        <dbReference type="Proteomes" id="UP000267900"/>
    </source>
</evidence>
<dbReference type="Pfam" id="PF00069">
    <property type="entry name" value="Pkinase"/>
    <property type="match status" value="1"/>
</dbReference>
<dbReference type="SMART" id="SM00220">
    <property type="entry name" value="S_TKc"/>
    <property type="match status" value="1"/>
</dbReference>
<dbReference type="Proteomes" id="UP000267900">
    <property type="component" value="Chromosome"/>
</dbReference>
<evidence type="ECO:0000256" key="1">
    <source>
        <dbReference type="ARBA" id="ARBA00012513"/>
    </source>
</evidence>
<dbReference type="EC" id="2.7.11.1" evidence="1"/>
<sequence>MTTGEPNGGDLVGKVLGGRYRVTATLGRGGMGVVARAVDELLNREVAVKILRAYTDASGPDLADLRARMRREAQAAARIRHGGVVTVHDVTEDQGLPVIVMELVDGPSLDDVLAERGTLEPHEAAAIGAKLMDALDAAHRAGVLHRDVKPGNVLLERGGRVVLTDFGIATLDAMGDEAMDKLTRSGEIIGSLDYLPPERAQGTDPGPASDIWSLGMTLYAAVEGASPFRRTSVWSTLTAIVNEPLPEPKRAGALTPVLLALMAKEPEHRPTADQARQMLERVASGKTVNLVQRSSTPPAATPPSTSLPPAAATPPAFGHPPTMAVTPPPQPVAGAGAGAGVGAGAAPQPPYAGYGYPPPGYPAAPAPAPAPGPPGAGKARRRSRALIAGAAAAVVLAGGGVSYALMGEHGGKRGDVAQGASPAPGSPSGGGMVTAPSEGPPVAPSGSPSPPTPSGTAGDPGKESPKATPSDGKSPKVSPSPSSTVSKSCVGWAHKDPKPGTYGYMIGTFKLGSGPYASCPTLSEAKSGVKVWFHCYVTNNYGHRWTYVRIDGTKSMGWMYNGNINRQNGPDTPCT</sequence>
<dbReference type="Gene3D" id="3.30.200.20">
    <property type="entry name" value="Phosphorylase Kinase, domain 1"/>
    <property type="match status" value="1"/>
</dbReference>
<feature type="region of interest" description="Disordered" evidence="8">
    <location>
        <begin position="414"/>
        <end position="492"/>
    </location>
</feature>
<dbReference type="CDD" id="cd14014">
    <property type="entry name" value="STKc_PknB_like"/>
    <property type="match status" value="1"/>
</dbReference>
<dbReference type="PROSITE" id="PS00107">
    <property type="entry name" value="PROTEIN_KINASE_ATP"/>
    <property type="match status" value="1"/>
</dbReference>
<keyword evidence="5 10" id="KW-0418">Kinase</keyword>
<feature type="domain" description="Protein kinase" evidence="9">
    <location>
        <begin position="20"/>
        <end position="282"/>
    </location>
</feature>
<dbReference type="PROSITE" id="PS00108">
    <property type="entry name" value="PROTEIN_KINASE_ST"/>
    <property type="match status" value="1"/>
</dbReference>
<keyword evidence="3" id="KW-0808">Transferase</keyword>
<evidence type="ECO:0000256" key="5">
    <source>
        <dbReference type="ARBA" id="ARBA00022777"/>
    </source>
</evidence>
<keyword evidence="6 7" id="KW-0067">ATP-binding</keyword>
<dbReference type="OrthoDB" id="9762169at2"/>
<dbReference type="PANTHER" id="PTHR43289">
    <property type="entry name" value="MITOGEN-ACTIVATED PROTEIN KINASE KINASE KINASE 20-RELATED"/>
    <property type="match status" value="1"/>
</dbReference>
<dbReference type="InterPro" id="IPR011009">
    <property type="entry name" value="Kinase-like_dom_sf"/>
</dbReference>
<organism evidence="10 11">
    <name type="scientific">Streptomyces luteoverticillatus</name>
    <name type="common">Streptoverticillium luteoverticillatus</name>
    <dbReference type="NCBI Taxonomy" id="66425"/>
    <lineage>
        <taxon>Bacteria</taxon>
        <taxon>Bacillati</taxon>
        <taxon>Actinomycetota</taxon>
        <taxon>Actinomycetes</taxon>
        <taxon>Kitasatosporales</taxon>
        <taxon>Streptomycetaceae</taxon>
        <taxon>Streptomyces</taxon>
    </lineage>
</organism>
<dbReference type="InterPro" id="IPR000719">
    <property type="entry name" value="Prot_kinase_dom"/>
</dbReference>
<reference evidence="10 11" key="1">
    <citation type="submission" date="2018-12" db="EMBL/GenBank/DDBJ databases">
        <title>The whole draft genome of Streptomyce luteoverticillatus CGMCC 15060.</title>
        <authorList>
            <person name="Feng Z."/>
            <person name="Chen G."/>
            <person name="Zhang J."/>
            <person name="Zhu H."/>
            <person name="Yu X."/>
            <person name="Zhang W."/>
            <person name="Zhang X."/>
        </authorList>
    </citation>
    <scope>NUCLEOTIDE SEQUENCE [LARGE SCALE GENOMIC DNA]</scope>
    <source>
        <strain evidence="10 11">CGMCC 15060</strain>
    </source>
</reference>
<evidence type="ECO:0000256" key="7">
    <source>
        <dbReference type="PROSITE-ProRule" id="PRU10141"/>
    </source>
</evidence>
<dbReference type="GO" id="GO:0005524">
    <property type="term" value="F:ATP binding"/>
    <property type="evidence" value="ECO:0007669"/>
    <property type="project" value="UniProtKB-UniRule"/>
</dbReference>
<evidence type="ECO:0000256" key="6">
    <source>
        <dbReference type="ARBA" id="ARBA00022840"/>
    </source>
</evidence>
<dbReference type="PANTHER" id="PTHR43289:SF6">
    <property type="entry name" value="SERINE_THREONINE-PROTEIN KINASE NEKL-3"/>
    <property type="match status" value="1"/>
</dbReference>
<feature type="region of interest" description="Disordered" evidence="8">
    <location>
        <begin position="287"/>
        <end position="331"/>
    </location>
</feature>
<dbReference type="RefSeq" id="WP_126915525.1">
    <property type="nucleotide sequence ID" value="NZ_CP034587.1"/>
</dbReference>